<evidence type="ECO:0000256" key="14">
    <source>
        <dbReference type="RuleBase" id="RU000722"/>
    </source>
</evidence>
<evidence type="ECO:0000313" key="16">
    <source>
        <dbReference type="EMBL" id="OEJ86128.1"/>
    </source>
</evidence>
<dbReference type="FunCoup" id="A0A1E5RGV1">
    <property type="interactions" value="744"/>
</dbReference>
<keyword evidence="13 14" id="KW-0275">Fatty acid biosynthesis</keyword>
<dbReference type="EMBL" id="LPNM01000006">
    <property type="protein sequence ID" value="OEJ86128.1"/>
    <property type="molecule type" value="Genomic_DNA"/>
</dbReference>
<dbReference type="GO" id="GO:0000035">
    <property type="term" value="F:acyl binding"/>
    <property type="evidence" value="ECO:0007669"/>
    <property type="project" value="TreeGrafter"/>
</dbReference>
<dbReference type="NCBIfam" id="TIGR00517">
    <property type="entry name" value="acyl_carrier"/>
    <property type="match status" value="1"/>
</dbReference>
<evidence type="ECO:0000256" key="6">
    <source>
        <dbReference type="ARBA" id="ARBA00022516"/>
    </source>
</evidence>
<reference evidence="17" key="1">
    <citation type="journal article" date="2016" name="Genome Announc.">
        <title>Genome sequences of three species of Hanseniaspora isolated from spontaneous wine fermentations.</title>
        <authorList>
            <person name="Sternes P.R."/>
            <person name="Lee D."/>
            <person name="Kutyna D.R."/>
            <person name="Borneman A.R."/>
        </authorList>
    </citation>
    <scope>NUCLEOTIDE SEQUENCE [LARGE SCALE GENOMIC DNA]</scope>
    <source>
        <strain evidence="17">AWRI3579</strain>
    </source>
</reference>
<dbReference type="InterPro" id="IPR009081">
    <property type="entry name" value="PP-bd_ACP"/>
</dbReference>
<dbReference type="InParanoid" id="A0A1E5RGV1"/>
<dbReference type="NCBIfam" id="NF002148">
    <property type="entry name" value="PRK00982.1-2"/>
    <property type="match status" value="1"/>
</dbReference>
<dbReference type="STRING" id="56408.A0A1E5RGV1"/>
<evidence type="ECO:0000256" key="3">
    <source>
        <dbReference type="ARBA" id="ARBA00010930"/>
    </source>
</evidence>
<evidence type="ECO:0000256" key="7">
    <source>
        <dbReference type="ARBA" id="ARBA00022553"/>
    </source>
</evidence>
<evidence type="ECO:0000256" key="10">
    <source>
        <dbReference type="ARBA" id="ARBA00022982"/>
    </source>
</evidence>
<dbReference type="PROSITE" id="PS00012">
    <property type="entry name" value="PHOSPHOPANTETHEINE"/>
    <property type="match status" value="1"/>
</dbReference>
<evidence type="ECO:0000256" key="1">
    <source>
        <dbReference type="ARBA" id="ARBA00004173"/>
    </source>
</evidence>
<dbReference type="InterPro" id="IPR003231">
    <property type="entry name" value="ACP"/>
</dbReference>
<dbReference type="InterPro" id="IPR006162">
    <property type="entry name" value="Ppantetheine_attach_site"/>
</dbReference>
<name>A0A1E5RGV1_9ASCO</name>
<keyword evidence="9" id="KW-0809">Transit peptide</keyword>
<keyword evidence="11" id="KW-0443">Lipid metabolism</keyword>
<keyword evidence="8" id="KW-0276">Fatty acid metabolism</keyword>
<proteinExistence type="inferred from homology"/>
<dbReference type="SUPFAM" id="SSF47336">
    <property type="entry name" value="ACP-like"/>
    <property type="match status" value="1"/>
</dbReference>
<keyword evidence="6 14" id="KW-0444">Lipid biosynthesis</keyword>
<evidence type="ECO:0000256" key="4">
    <source>
        <dbReference type="ARBA" id="ARBA00022448"/>
    </source>
</evidence>
<dbReference type="InterPro" id="IPR036736">
    <property type="entry name" value="ACP-like_sf"/>
</dbReference>
<dbReference type="GO" id="GO:0000036">
    <property type="term" value="F:acyl carrier activity"/>
    <property type="evidence" value="ECO:0007669"/>
    <property type="project" value="TreeGrafter"/>
</dbReference>
<evidence type="ECO:0000256" key="8">
    <source>
        <dbReference type="ARBA" id="ARBA00022832"/>
    </source>
</evidence>
<comment type="function">
    <text evidence="14">Carrier of the growing fatty acid chain in fatty acid biosynthesis.</text>
</comment>
<comment type="pathway">
    <text evidence="2">Lipid metabolism; fatty acid biosynthesis.</text>
</comment>
<dbReference type="Proteomes" id="UP000095728">
    <property type="component" value="Unassembled WGS sequence"/>
</dbReference>
<keyword evidence="10" id="KW-0249">Electron transport</keyword>
<dbReference type="GO" id="GO:0099128">
    <property type="term" value="C:mitochondrial [2Fe-2S] assembly complex"/>
    <property type="evidence" value="ECO:0007669"/>
    <property type="project" value="UniProtKB-ARBA"/>
</dbReference>
<keyword evidence="4" id="KW-0813">Transport</keyword>
<evidence type="ECO:0000256" key="2">
    <source>
        <dbReference type="ARBA" id="ARBA00005194"/>
    </source>
</evidence>
<comment type="similarity">
    <text evidence="3">Belongs to the acyl carrier protein (ACP) family.</text>
</comment>
<evidence type="ECO:0000259" key="15">
    <source>
        <dbReference type="PROSITE" id="PS50075"/>
    </source>
</evidence>
<evidence type="ECO:0000256" key="13">
    <source>
        <dbReference type="ARBA" id="ARBA00023160"/>
    </source>
</evidence>
<dbReference type="AlphaFoldDB" id="A0A1E5RGV1"/>
<dbReference type="PANTHER" id="PTHR20863:SF28">
    <property type="entry name" value="ACYL CARRIER PROTEIN, MITOCHONDRIAL"/>
    <property type="match status" value="1"/>
</dbReference>
<dbReference type="FunFam" id="1.10.1200.10:FF:000003">
    <property type="entry name" value="Acyl carrier protein"/>
    <property type="match status" value="1"/>
</dbReference>
<comment type="subcellular location">
    <subcellularLocation>
        <location evidence="1">Mitochondrion</location>
    </subcellularLocation>
</comment>
<organism evidence="16 17">
    <name type="scientific">Hanseniaspora osmophila</name>
    <dbReference type="NCBI Taxonomy" id="56408"/>
    <lineage>
        <taxon>Eukaryota</taxon>
        <taxon>Fungi</taxon>
        <taxon>Dikarya</taxon>
        <taxon>Ascomycota</taxon>
        <taxon>Saccharomycotina</taxon>
        <taxon>Saccharomycetes</taxon>
        <taxon>Saccharomycodales</taxon>
        <taxon>Saccharomycodaceae</taxon>
        <taxon>Hanseniaspora</taxon>
    </lineage>
</organism>
<sequence length="123" mass="13665">MFRSLLKPSFVNTMAKQAVMTQPRMTVQAPRMMMMAYSTLNKDDVAKRVIDVIMAFDKTKTQSTAVTPASAFHKDLGLDSLDTVELLVAIEEEFDIEIPDSVSDELKSVGETIDYISSNPEAN</sequence>
<gene>
    <name evidence="16" type="ORF">AWRI3579_g1224</name>
</gene>
<comment type="caution">
    <text evidence="16">The sequence shown here is derived from an EMBL/GenBank/DDBJ whole genome shotgun (WGS) entry which is preliminary data.</text>
</comment>
<dbReference type="OrthoDB" id="448946at2759"/>
<accession>A0A1E5RGV1</accession>
<evidence type="ECO:0000256" key="9">
    <source>
        <dbReference type="ARBA" id="ARBA00022946"/>
    </source>
</evidence>
<dbReference type="Gene3D" id="1.10.1200.10">
    <property type="entry name" value="ACP-like"/>
    <property type="match status" value="1"/>
</dbReference>
<evidence type="ECO:0000256" key="11">
    <source>
        <dbReference type="ARBA" id="ARBA00023098"/>
    </source>
</evidence>
<dbReference type="PROSITE" id="PS50075">
    <property type="entry name" value="CARRIER"/>
    <property type="match status" value="1"/>
</dbReference>
<keyword evidence="5 14" id="KW-0596">Phosphopantetheine</keyword>
<dbReference type="HAMAP" id="MF_01217">
    <property type="entry name" value="Acyl_carrier"/>
    <property type="match status" value="1"/>
</dbReference>
<keyword evidence="17" id="KW-1185">Reference proteome</keyword>
<evidence type="ECO:0000256" key="12">
    <source>
        <dbReference type="ARBA" id="ARBA00023128"/>
    </source>
</evidence>
<evidence type="ECO:0000313" key="17">
    <source>
        <dbReference type="Proteomes" id="UP000095728"/>
    </source>
</evidence>
<feature type="domain" description="Carrier" evidence="15">
    <location>
        <begin position="43"/>
        <end position="120"/>
    </location>
</feature>
<evidence type="ECO:0000256" key="5">
    <source>
        <dbReference type="ARBA" id="ARBA00022450"/>
    </source>
</evidence>
<dbReference type="Pfam" id="PF00550">
    <property type="entry name" value="PP-binding"/>
    <property type="match status" value="1"/>
</dbReference>
<dbReference type="PANTHER" id="PTHR20863">
    <property type="entry name" value="ACYL CARRIER PROTEIN"/>
    <property type="match status" value="1"/>
</dbReference>
<protein>
    <recommendedName>
        <fullName evidence="14">Acyl carrier protein</fullName>
    </recommendedName>
</protein>
<keyword evidence="12" id="KW-0496">Mitochondrion</keyword>
<keyword evidence="7" id="KW-0597">Phosphoprotein</keyword>